<accession>A0A8S5P275</accession>
<keyword evidence="1" id="KW-0812">Transmembrane</keyword>
<sequence>MRGKAEKNIEELINNKDGKRDVVSAFEEIKLTNKSWRQYLISGIIAIVLGCGLGFNKETVSLLKECVEFLNGISLAFIAMILGSYSIFQALMTDNIVTLLIESDNNILKVSNNSFYNLIVLYVADIVVNVVLYGILMIVPTGFLLFKNIVACNIMASFFCCIYLFFNILLITEMKNFGKNLYQMFNIYNIVRAYEVESKDNDED</sequence>
<protein>
    <submittedName>
        <fullName evidence="2">Uncharacterized protein</fullName>
    </submittedName>
</protein>
<feature type="transmembrane region" description="Helical" evidence="1">
    <location>
        <begin position="39"/>
        <end position="57"/>
    </location>
</feature>
<keyword evidence="1" id="KW-0472">Membrane</keyword>
<keyword evidence="1" id="KW-1133">Transmembrane helix</keyword>
<reference evidence="2" key="1">
    <citation type="journal article" date="2021" name="Proc. Natl. Acad. Sci. U.S.A.">
        <title>A Catalog of Tens of Thousands of Viruses from Human Metagenomes Reveals Hidden Associations with Chronic Diseases.</title>
        <authorList>
            <person name="Tisza M.J."/>
            <person name="Buck C.B."/>
        </authorList>
    </citation>
    <scope>NUCLEOTIDE SEQUENCE</scope>
    <source>
        <strain evidence="2">CtH3Y19</strain>
    </source>
</reference>
<feature type="transmembrane region" description="Helical" evidence="1">
    <location>
        <begin position="115"/>
        <end position="139"/>
    </location>
</feature>
<feature type="transmembrane region" description="Helical" evidence="1">
    <location>
        <begin position="69"/>
        <end position="88"/>
    </location>
</feature>
<feature type="transmembrane region" description="Helical" evidence="1">
    <location>
        <begin position="145"/>
        <end position="170"/>
    </location>
</feature>
<evidence type="ECO:0000256" key="1">
    <source>
        <dbReference type="SAM" id="Phobius"/>
    </source>
</evidence>
<proteinExistence type="predicted"/>
<name>A0A8S5P275_9CAUD</name>
<dbReference type="EMBL" id="BK015309">
    <property type="protein sequence ID" value="DAE00744.1"/>
    <property type="molecule type" value="Genomic_DNA"/>
</dbReference>
<organism evidence="2">
    <name type="scientific">Siphoviridae sp. ctH3Y19</name>
    <dbReference type="NCBI Taxonomy" id="2825419"/>
    <lineage>
        <taxon>Viruses</taxon>
        <taxon>Duplodnaviria</taxon>
        <taxon>Heunggongvirae</taxon>
        <taxon>Uroviricota</taxon>
        <taxon>Caudoviricetes</taxon>
    </lineage>
</organism>
<evidence type="ECO:0000313" key="2">
    <source>
        <dbReference type="EMBL" id="DAE00744.1"/>
    </source>
</evidence>